<evidence type="ECO:0000313" key="7">
    <source>
        <dbReference type="Proteomes" id="UP000310458"/>
    </source>
</evidence>
<reference evidence="6 7" key="1">
    <citation type="submission" date="2019-05" db="EMBL/GenBank/DDBJ databases">
        <title>Nesterenkonia sp. GY074 isolated from the Southern Atlantic Ocean.</title>
        <authorList>
            <person name="Zhang G."/>
        </authorList>
    </citation>
    <scope>NUCLEOTIDE SEQUENCE [LARGE SCALE GENOMIC DNA]</scope>
    <source>
        <strain evidence="6 7">GY074</strain>
    </source>
</reference>
<organism evidence="6 7">
    <name type="scientific">Nesterenkonia salmonea</name>
    <dbReference type="NCBI Taxonomy" id="1804987"/>
    <lineage>
        <taxon>Bacteria</taxon>
        <taxon>Bacillati</taxon>
        <taxon>Actinomycetota</taxon>
        <taxon>Actinomycetes</taxon>
        <taxon>Micrococcales</taxon>
        <taxon>Micrococcaceae</taxon>
        <taxon>Nesterenkonia</taxon>
    </lineage>
</organism>
<dbReference type="EMBL" id="VAVZ01000017">
    <property type="protein sequence ID" value="TLP97427.1"/>
    <property type="molecule type" value="Genomic_DNA"/>
</dbReference>
<dbReference type="InterPro" id="IPR027417">
    <property type="entry name" value="P-loop_NTPase"/>
</dbReference>
<dbReference type="Pfam" id="PF00486">
    <property type="entry name" value="Trans_reg_C"/>
    <property type="match status" value="1"/>
</dbReference>
<dbReference type="SUPFAM" id="SSF52540">
    <property type="entry name" value="P-loop containing nucleoside triphosphate hydrolases"/>
    <property type="match status" value="1"/>
</dbReference>
<evidence type="ECO:0000256" key="3">
    <source>
        <dbReference type="PROSITE-ProRule" id="PRU01091"/>
    </source>
</evidence>
<dbReference type="InterPro" id="IPR001867">
    <property type="entry name" value="OmpR/PhoB-type_DNA-bd"/>
</dbReference>
<evidence type="ECO:0000313" key="6">
    <source>
        <dbReference type="EMBL" id="TLP97427.1"/>
    </source>
</evidence>
<comment type="similarity">
    <text evidence="1">Belongs to the AfsR/DnrI/RedD regulatory family.</text>
</comment>
<dbReference type="RefSeq" id="WP_138252908.1">
    <property type="nucleotide sequence ID" value="NZ_VAVZ01000017.1"/>
</dbReference>
<name>A0A5R9BD47_9MICC</name>
<feature type="DNA-binding region" description="OmpR/PhoB-type" evidence="3">
    <location>
        <begin position="1"/>
        <end position="96"/>
    </location>
</feature>
<gene>
    <name evidence="6" type="ORF">FEF26_07430</name>
</gene>
<dbReference type="InterPro" id="IPR005158">
    <property type="entry name" value="BTAD"/>
</dbReference>
<dbReference type="PANTHER" id="PTHR47691:SF3">
    <property type="entry name" value="HTH-TYPE TRANSCRIPTIONAL REGULATOR RV0890C-RELATED"/>
    <property type="match status" value="1"/>
</dbReference>
<dbReference type="InterPro" id="IPR016032">
    <property type="entry name" value="Sig_transdc_resp-reg_C-effctor"/>
</dbReference>
<feature type="domain" description="OmpR/PhoB-type" evidence="5">
    <location>
        <begin position="1"/>
        <end position="96"/>
    </location>
</feature>
<comment type="caution">
    <text evidence="6">The sequence shown here is derived from an EMBL/GenBank/DDBJ whole genome shotgun (WGS) entry which is preliminary data.</text>
</comment>
<proteinExistence type="inferred from homology"/>
<dbReference type="Gene3D" id="3.40.50.300">
    <property type="entry name" value="P-loop containing nucleotide triphosphate hydrolases"/>
    <property type="match status" value="1"/>
</dbReference>
<dbReference type="PROSITE" id="PS51755">
    <property type="entry name" value="OMPR_PHOB"/>
    <property type="match status" value="1"/>
</dbReference>
<dbReference type="SMART" id="SM01043">
    <property type="entry name" value="BTAD"/>
    <property type="match status" value="1"/>
</dbReference>
<dbReference type="OrthoDB" id="3691954at2"/>
<accession>A0A5R9BD47</accession>
<dbReference type="Proteomes" id="UP000310458">
    <property type="component" value="Unassembled WGS sequence"/>
</dbReference>
<dbReference type="Gene3D" id="1.25.40.10">
    <property type="entry name" value="Tetratricopeptide repeat domain"/>
    <property type="match status" value="1"/>
</dbReference>
<dbReference type="Gene3D" id="1.10.10.10">
    <property type="entry name" value="Winged helix-like DNA-binding domain superfamily/Winged helix DNA-binding domain"/>
    <property type="match status" value="1"/>
</dbReference>
<evidence type="ECO:0000256" key="2">
    <source>
        <dbReference type="ARBA" id="ARBA00023125"/>
    </source>
</evidence>
<keyword evidence="2 3" id="KW-0238">DNA-binding</keyword>
<dbReference type="InterPro" id="IPR036388">
    <property type="entry name" value="WH-like_DNA-bd_sf"/>
</dbReference>
<evidence type="ECO:0000259" key="5">
    <source>
        <dbReference type="PROSITE" id="PS51755"/>
    </source>
</evidence>
<dbReference type="SUPFAM" id="SSF46894">
    <property type="entry name" value="C-terminal effector domain of the bipartite response regulators"/>
    <property type="match status" value="1"/>
</dbReference>
<evidence type="ECO:0000256" key="1">
    <source>
        <dbReference type="ARBA" id="ARBA00005820"/>
    </source>
</evidence>
<evidence type="ECO:0000256" key="4">
    <source>
        <dbReference type="SAM" id="MobiDB-lite"/>
    </source>
</evidence>
<dbReference type="GO" id="GO:0000160">
    <property type="term" value="P:phosphorelay signal transduction system"/>
    <property type="evidence" value="ECO:0007669"/>
    <property type="project" value="InterPro"/>
</dbReference>
<dbReference type="GO" id="GO:0003677">
    <property type="term" value="F:DNA binding"/>
    <property type="evidence" value="ECO:0007669"/>
    <property type="project" value="UniProtKB-UniRule"/>
</dbReference>
<keyword evidence="7" id="KW-1185">Reference proteome</keyword>
<dbReference type="AlphaFoldDB" id="A0A5R9BD47"/>
<dbReference type="PRINTS" id="PR00364">
    <property type="entry name" value="DISEASERSIST"/>
</dbReference>
<sequence length="1005" mass="110240">MRIDVLGPVRLRDDAGGIVDVPERKVRALLVSLAASVGETVSVDTLIDRVWGEDLPANPRRVLQAKLSQLRSLLDAATPAGHKILVREPGGYRLRVSEEKLDAADFRRLVRKALSLPADQNRVRALKEALQLWRGTPYGEFRDELWLASDVAELMEVRLQAVEFCAEALTAVGEAEQAVSLGVPHVAENPARERLVAALMLAYYRSRRQPEALAAYERMRSHLAEEYGVDPAPEVRELHTRILQQDSGLDPLAGQGSSPESAAPSAAEQDSPATLGVRRLPAYASPFLGRAEEIKTVGELLAEHRLVTLLGIGGIGKTRLAVQAAHTAADHRAAEAWFVDLSEVPERTSESVREPGDRIARVVAAALDLSTPRQGGGDLTERIAAALEARDVLLIFDNCEHVIDEASILVSQLLVRVPTLRVLATSREPMALPEEQRYVVPRLPVNGGASPAVGFFISRARTVNPELEVDEAALEAVAELCRRLDGLPLALELAAARTNVLSVAELLERITDRLDLLSRPGRAAPRRQQTLRGMLDWSWSLLDDQERILMRRLSVHPVTWKLDVMESICADSPRQPAPLKEAPGAWSAAKDSSPRDFLSRGRVLPILARLVERSLVSTVNVDGEIRYRLLETVGTYASEKLAEAGEREAVELRHLSYYRNQVECAREYLFGPRARDWVRSLGEARPHLSHALHVALHRGDGADAVALVLNTFWYRWMTGHIDSIIEELPAVVACAQPGETPADQHAYAQVAVLATVLEDQQLEGHIERVLASLDGFADDESGLLAKMQVQWFAATCLLAEEEYRTPGERLADEAIQHLLDVGELAGAAFASTQRDWFLLEYWGISPKGLPDGHDAERILRDHGDAYGLTQVLAVQHLLAETEGRTENALELTNQAAALSADLGLNGEVAYWRSVQAVNALRKGDLTTAESHLESARELAQRTAFVFATASIEAMEAVVAHTRGDYERAAELLEGFSAEDRAVASRGLARFLGEESLPTGLQFSRS</sequence>
<dbReference type="Pfam" id="PF03704">
    <property type="entry name" value="BTAD"/>
    <property type="match status" value="1"/>
</dbReference>
<feature type="compositionally biased region" description="Low complexity" evidence="4">
    <location>
        <begin position="253"/>
        <end position="273"/>
    </location>
</feature>
<feature type="region of interest" description="Disordered" evidence="4">
    <location>
        <begin position="248"/>
        <end position="274"/>
    </location>
</feature>
<protein>
    <submittedName>
        <fullName evidence="6">AfsR/SARP family transcriptional regulator</fullName>
    </submittedName>
</protein>
<dbReference type="SMART" id="SM00862">
    <property type="entry name" value="Trans_reg_C"/>
    <property type="match status" value="1"/>
</dbReference>
<dbReference type="PANTHER" id="PTHR47691">
    <property type="entry name" value="REGULATOR-RELATED"/>
    <property type="match status" value="1"/>
</dbReference>
<dbReference type="SUPFAM" id="SSF48452">
    <property type="entry name" value="TPR-like"/>
    <property type="match status" value="2"/>
</dbReference>
<dbReference type="GO" id="GO:0006355">
    <property type="term" value="P:regulation of DNA-templated transcription"/>
    <property type="evidence" value="ECO:0007669"/>
    <property type="project" value="InterPro"/>
</dbReference>
<dbReference type="InterPro" id="IPR011990">
    <property type="entry name" value="TPR-like_helical_dom_sf"/>
</dbReference>
<dbReference type="CDD" id="cd15831">
    <property type="entry name" value="BTAD"/>
    <property type="match status" value="1"/>
</dbReference>